<feature type="chain" id="PRO_5027045213" description="Dienelactone hydrolase" evidence="2">
    <location>
        <begin position="18"/>
        <end position="337"/>
    </location>
</feature>
<dbReference type="AlphaFoldDB" id="A0A6N3X3I0"/>
<protein>
    <recommendedName>
        <fullName evidence="5">Dienelactone hydrolase</fullName>
    </recommendedName>
</protein>
<accession>A0A6N3X3I0</accession>
<keyword evidence="2" id="KW-0732">Signal</keyword>
<dbReference type="Pfam" id="PF03403">
    <property type="entry name" value="PAF-AH_p_II"/>
    <property type="match status" value="1"/>
</dbReference>
<comment type="caution">
    <text evidence="3">The sequence shown here is derived from an EMBL/GenBank/DDBJ whole genome shotgun (WGS) entry which is preliminary data.</text>
</comment>
<evidence type="ECO:0000256" key="1">
    <source>
        <dbReference type="ARBA" id="ARBA00022801"/>
    </source>
</evidence>
<dbReference type="SUPFAM" id="SSF53474">
    <property type="entry name" value="alpha/beta-Hydrolases"/>
    <property type="match status" value="1"/>
</dbReference>
<evidence type="ECO:0000313" key="4">
    <source>
        <dbReference type="Proteomes" id="UP000035054"/>
    </source>
</evidence>
<feature type="signal peptide" evidence="2">
    <location>
        <begin position="1"/>
        <end position="17"/>
    </location>
</feature>
<evidence type="ECO:0000256" key="2">
    <source>
        <dbReference type="SAM" id="SignalP"/>
    </source>
</evidence>
<dbReference type="InterPro" id="IPR050261">
    <property type="entry name" value="FrsA_esterase"/>
</dbReference>
<sequence>MNILAALLLSSVLAAEADPAGYDTLLMPAPHHGQALQGAIWYPTSRPGREIVIAENQVFHGVTVSENAPIADGAHPLVLLSHGLGGQFRSLAWLATGLAERGAIVIAVNHPNSTWGDFDHEAYLDHWTRVQDLTVALEWVLGNPRIGPHVDTNRTMAAGFSYGGWTALSMGGLRGNLAGYAAHCKVYRPTSAMLRHCQAIAADIDLLALSAETWDMSYADERITHVAAIDPGFIWGLESVHVSDLINRVTLVGLGKGDDRLVATDFDTSGFAELLPDAGIVRLAPAFHFSALPLCKPRGVAILEEEGDEPVCTDPGGADRAALHAAIIDRLARDLDL</sequence>
<dbReference type="PANTHER" id="PTHR22946">
    <property type="entry name" value="DIENELACTONE HYDROLASE DOMAIN-CONTAINING PROTEIN-RELATED"/>
    <property type="match status" value="1"/>
</dbReference>
<dbReference type="PANTHER" id="PTHR22946:SF9">
    <property type="entry name" value="POLYKETIDE TRANSFERASE AF380"/>
    <property type="match status" value="1"/>
</dbReference>
<dbReference type="InterPro" id="IPR016986">
    <property type="entry name" value="UCP031982_abhydr"/>
</dbReference>
<dbReference type="InterPro" id="IPR029058">
    <property type="entry name" value="AB_hydrolase_fold"/>
</dbReference>
<evidence type="ECO:0000313" key="3">
    <source>
        <dbReference type="EMBL" id="KKZ12000.1"/>
    </source>
</evidence>
<dbReference type="EMBL" id="JXUO01000261">
    <property type="protein sequence ID" value="KKZ12000.1"/>
    <property type="molecule type" value="Genomic_DNA"/>
</dbReference>
<dbReference type="PIRSF" id="PIRSF031982">
    <property type="entry name" value="UCP031982_abhydr"/>
    <property type="match status" value="1"/>
</dbReference>
<reference evidence="3 4" key="1">
    <citation type="submission" date="2015-01" db="EMBL/GenBank/DDBJ databases">
        <title>Lifestyle Evolution in Cyanobacterial Symbionts of Sponges.</title>
        <authorList>
            <person name="Burgsdorf I."/>
            <person name="Slaby B.M."/>
            <person name="Handley K.M."/>
            <person name="Haber M."/>
            <person name="Blom J."/>
            <person name="Marshall C.W."/>
            <person name="Gilbert J.A."/>
            <person name="Hentschel U."/>
            <person name="Steindler L."/>
        </authorList>
    </citation>
    <scope>NUCLEOTIDE SEQUENCE [LARGE SCALE GENOMIC DNA]</scope>
    <source>
        <strain evidence="3">142</strain>
    </source>
</reference>
<gene>
    <name evidence="3" type="ORF">TH68_08015</name>
</gene>
<proteinExistence type="predicted"/>
<dbReference type="Gene3D" id="3.40.50.1820">
    <property type="entry name" value="alpha/beta hydrolase"/>
    <property type="match status" value="1"/>
</dbReference>
<dbReference type="Proteomes" id="UP000035054">
    <property type="component" value="Unassembled WGS sequence"/>
</dbReference>
<name>A0A6N3X3I0_9SYNE</name>
<evidence type="ECO:0008006" key="5">
    <source>
        <dbReference type="Google" id="ProtNLM"/>
    </source>
</evidence>
<dbReference type="GO" id="GO:0052689">
    <property type="term" value="F:carboxylic ester hydrolase activity"/>
    <property type="evidence" value="ECO:0007669"/>
    <property type="project" value="UniProtKB-ARBA"/>
</dbReference>
<organism evidence="3 4">
    <name type="scientific">Candidatus Synechococcus spongiarum 142</name>
    <dbReference type="NCBI Taxonomy" id="1608213"/>
    <lineage>
        <taxon>Bacteria</taxon>
        <taxon>Bacillati</taxon>
        <taxon>Cyanobacteriota</taxon>
        <taxon>Cyanophyceae</taxon>
        <taxon>Synechococcales</taxon>
        <taxon>Synechococcaceae</taxon>
        <taxon>Synechococcus</taxon>
    </lineage>
</organism>
<keyword evidence="1" id="KW-0378">Hydrolase</keyword>